<dbReference type="RefSeq" id="WP_209551923.1">
    <property type="nucleotide sequence ID" value="NZ_QFAY01000027.1"/>
</dbReference>
<evidence type="ECO:0000256" key="1">
    <source>
        <dbReference type="SAM" id="Coils"/>
    </source>
</evidence>
<reference evidence="3 4" key="1">
    <citation type="submission" date="2018-05" db="EMBL/GenBank/DDBJ databases">
        <title>Draft genome sequence of Streptococcus panodentis CCUG 70867T.</title>
        <authorList>
            <person name="Salva-Serra F."/>
            <person name="Mendez V."/>
            <person name="Jaen-Luchoro D."/>
            <person name="Gonzales-Siles L."/>
            <person name="Karlsson R."/>
            <person name="Engstrom-Jakobsson H."/>
            <person name="Busquets A."/>
            <person name="Gomila M."/>
            <person name="Pineiro-Iglesias B."/>
            <person name="Bennasar-Figueras A."/>
            <person name="Seeger M."/>
            <person name="Moore E."/>
        </authorList>
    </citation>
    <scope>NUCLEOTIDE SEQUENCE [LARGE SCALE GENOMIC DNA]</scope>
    <source>
        <strain evidence="3 4">CCUG 70867</strain>
    </source>
</reference>
<dbReference type="SUPFAM" id="SSF46785">
    <property type="entry name" value="Winged helix' DNA-binding domain"/>
    <property type="match status" value="1"/>
</dbReference>
<organism evidence="3 4">
    <name type="scientific">Streptococcus panodentis</name>
    <dbReference type="NCBI Taxonomy" id="1581472"/>
    <lineage>
        <taxon>Bacteria</taxon>
        <taxon>Bacillati</taxon>
        <taxon>Bacillota</taxon>
        <taxon>Bacilli</taxon>
        <taxon>Lactobacillales</taxon>
        <taxon>Streptococcaceae</taxon>
        <taxon>Streptococcus</taxon>
    </lineage>
</organism>
<dbReference type="Gene3D" id="1.10.10.10">
    <property type="entry name" value="Winged helix-like DNA-binding domain superfamily/Winged helix DNA-binding domain"/>
    <property type="match status" value="1"/>
</dbReference>
<gene>
    <name evidence="3" type="ORF">DHL47_11395</name>
</gene>
<sequence>MDKLILGLLMIKHFTVYEIRQIIRQNFTSICSDSLGSIQAALKKLSQQEAVTFSEYVEKGKMKKEYALTPAGRQLFLDWLKTPIDMGKTKNMDLGKFLFMGYLPRREQMDLLNQTIEGLEDELSKLKKVKEGIQLAEEQAVIQAYLEQKEQLAQNLMEISQTGSLAESISQVAYFELKTLEFGMDSARFQLDWFKKLRQQLAEEKKEVSYGKDQKSGRIRP</sequence>
<dbReference type="Proteomes" id="UP001519349">
    <property type="component" value="Unassembled WGS sequence"/>
</dbReference>
<proteinExistence type="predicted"/>
<name>A0ABS5AZA1_9STRE</name>
<keyword evidence="4" id="KW-1185">Reference proteome</keyword>
<dbReference type="Pfam" id="PF03551">
    <property type="entry name" value="PadR"/>
    <property type="match status" value="1"/>
</dbReference>
<accession>A0ABS5AZA1</accession>
<comment type="caution">
    <text evidence="3">The sequence shown here is derived from an EMBL/GenBank/DDBJ whole genome shotgun (WGS) entry which is preliminary data.</text>
</comment>
<dbReference type="EMBL" id="QFAY01000027">
    <property type="protein sequence ID" value="MBP2621908.1"/>
    <property type="molecule type" value="Genomic_DNA"/>
</dbReference>
<feature type="domain" description="Transcription regulator PadR N-terminal" evidence="2">
    <location>
        <begin position="5"/>
        <end position="74"/>
    </location>
</feature>
<feature type="coiled-coil region" evidence="1">
    <location>
        <begin position="109"/>
        <end position="162"/>
    </location>
</feature>
<evidence type="ECO:0000313" key="4">
    <source>
        <dbReference type="Proteomes" id="UP001519349"/>
    </source>
</evidence>
<protein>
    <submittedName>
        <fullName evidence="3">PadR family transcriptional regulator</fullName>
    </submittedName>
</protein>
<keyword evidence="1" id="KW-0175">Coiled coil</keyword>
<evidence type="ECO:0000259" key="2">
    <source>
        <dbReference type="Pfam" id="PF03551"/>
    </source>
</evidence>
<dbReference type="InterPro" id="IPR036388">
    <property type="entry name" value="WH-like_DNA-bd_sf"/>
</dbReference>
<dbReference type="InterPro" id="IPR036390">
    <property type="entry name" value="WH_DNA-bd_sf"/>
</dbReference>
<evidence type="ECO:0000313" key="3">
    <source>
        <dbReference type="EMBL" id="MBP2621908.1"/>
    </source>
</evidence>
<dbReference type="InterPro" id="IPR005149">
    <property type="entry name" value="Tscrpt_reg_PadR_N"/>
</dbReference>